<comment type="function">
    <text evidence="1">Putative transcription activator involved in regulating light control of development.</text>
</comment>
<keyword evidence="1" id="KW-0863">Zinc-finger</keyword>
<comment type="subcellular location">
    <subcellularLocation>
        <location evidence="1">Nucleus</location>
    </subcellularLocation>
</comment>
<dbReference type="GO" id="GO:0008270">
    <property type="term" value="F:zinc ion binding"/>
    <property type="evidence" value="ECO:0007669"/>
    <property type="project" value="UniProtKB-UniRule"/>
</dbReference>
<evidence type="ECO:0000256" key="1">
    <source>
        <dbReference type="RuleBase" id="RU367018"/>
    </source>
</evidence>
<dbReference type="GO" id="GO:0005634">
    <property type="term" value="C:nucleus"/>
    <property type="evidence" value="ECO:0007669"/>
    <property type="project" value="UniProtKB-SubCell"/>
</dbReference>
<dbReference type="PANTHER" id="PTHR31669">
    <property type="entry name" value="PROTEIN FAR1-RELATED SEQUENCE 10-RELATED"/>
    <property type="match status" value="1"/>
</dbReference>
<accession>A0AAQ3KRG6</accession>
<comment type="similarity">
    <text evidence="1">Belongs to the FHY3/FAR1 family.</text>
</comment>
<dbReference type="Proteomes" id="UP001327560">
    <property type="component" value="Chromosome 6"/>
</dbReference>
<dbReference type="InterPro" id="IPR031052">
    <property type="entry name" value="FHY3/FAR1"/>
</dbReference>
<dbReference type="PANTHER" id="PTHR31669:SF305">
    <property type="entry name" value="PROTEIN FAR1-RELATED SEQUENCE"/>
    <property type="match status" value="1"/>
</dbReference>
<proteinExistence type="inferred from homology"/>
<dbReference type="GO" id="GO:0006355">
    <property type="term" value="P:regulation of DNA-templated transcription"/>
    <property type="evidence" value="ECO:0007669"/>
    <property type="project" value="UniProtKB-UniRule"/>
</dbReference>
<organism evidence="2 3">
    <name type="scientific">Canna indica</name>
    <name type="common">Indian-shot</name>
    <dbReference type="NCBI Taxonomy" id="4628"/>
    <lineage>
        <taxon>Eukaryota</taxon>
        <taxon>Viridiplantae</taxon>
        <taxon>Streptophyta</taxon>
        <taxon>Embryophyta</taxon>
        <taxon>Tracheophyta</taxon>
        <taxon>Spermatophyta</taxon>
        <taxon>Magnoliopsida</taxon>
        <taxon>Liliopsida</taxon>
        <taxon>Zingiberales</taxon>
        <taxon>Cannaceae</taxon>
        <taxon>Canna</taxon>
    </lineage>
</organism>
<evidence type="ECO:0000313" key="3">
    <source>
        <dbReference type="Proteomes" id="UP001327560"/>
    </source>
</evidence>
<name>A0AAQ3KRG6_9LILI</name>
<dbReference type="AlphaFoldDB" id="A0AAQ3KRG6"/>
<evidence type="ECO:0000313" key="2">
    <source>
        <dbReference type="EMBL" id="WOL10706.1"/>
    </source>
</evidence>
<gene>
    <name evidence="2" type="ORF">Cni_G19465</name>
</gene>
<protein>
    <recommendedName>
        <fullName evidence="1">Protein FAR1-RELATED SEQUENCE</fullName>
    </recommendedName>
</protein>
<keyword evidence="3" id="KW-1185">Reference proteome</keyword>
<reference evidence="2 3" key="1">
    <citation type="submission" date="2023-10" db="EMBL/GenBank/DDBJ databases">
        <title>Chromosome-scale genome assembly provides insights into flower coloration mechanisms of Canna indica.</title>
        <authorList>
            <person name="Li C."/>
        </authorList>
    </citation>
    <scope>NUCLEOTIDE SEQUENCE [LARGE SCALE GENOMIC DNA]</scope>
    <source>
        <tissue evidence="2">Flower</tissue>
    </source>
</reference>
<keyword evidence="1" id="KW-0862">Zinc</keyword>
<dbReference type="EMBL" id="CP136895">
    <property type="protein sequence ID" value="WOL10706.1"/>
    <property type="molecule type" value="Genomic_DNA"/>
</dbReference>
<sequence length="263" mass="30212">MSRKQPCTIFVDQSIAISIAIKLVLPYTCHREKWAAIYRRESFCADMTTTQRSESIIHSSKDFSKRNSLSEFIDQYHQALELFRKKEVYEDFKPRQTKPVGRPWTLAMLKDAGDVYTRVIYKEFEEEFHKQLSCFCEIISSSETISTFKVSPNGFVSPEDGVGSYVQHPTLDNSGEEEIRSLYARICQKAFTLTIKSASCRVALEYLDKTFDKTAEEVEELLRNFIIEDVDSQDQVRQSFVAKPSSLLQESQACCSGQVQLDD</sequence>
<keyword evidence="1" id="KW-0479">Metal-binding</keyword>
<keyword evidence="1" id="KW-0539">Nucleus</keyword>